<keyword evidence="3" id="KW-1185">Reference proteome</keyword>
<evidence type="ECO:0000256" key="1">
    <source>
        <dbReference type="SAM" id="MobiDB-lite"/>
    </source>
</evidence>
<comment type="caution">
    <text evidence="2">The sequence shown here is derived from an EMBL/GenBank/DDBJ whole genome shotgun (WGS) entry which is preliminary data.</text>
</comment>
<organism evidence="2 3">
    <name type="scientific">Elysia crispata</name>
    <name type="common">lettuce slug</name>
    <dbReference type="NCBI Taxonomy" id="231223"/>
    <lineage>
        <taxon>Eukaryota</taxon>
        <taxon>Metazoa</taxon>
        <taxon>Spiralia</taxon>
        <taxon>Lophotrochozoa</taxon>
        <taxon>Mollusca</taxon>
        <taxon>Gastropoda</taxon>
        <taxon>Heterobranchia</taxon>
        <taxon>Euthyneura</taxon>
        <taxon>Panpulmonata</taxon>
        <taxon>Sacoglossa</taxon>
        <taxon>Placobranchoidea</taxon>
        <taxon>Plakobranchidae</taxon>
        <taxon>Elysia</taxon>
    </lineage>
</organism>
<dbReference type="EMBL" id="JAWDGP010007160">
    <property type="protein sequence ID" value="KAK3729107.1"/>
    <property type="molecule type" value="Genomic_DNA"/>
</dbReference>
<feature type="region of interest" description="Disordered" evidence="1">
    <location>
        <begin position="91"/>
        <end position="119"/>
    </location>
</feature>
<accession>A0AAE0Y0W9</accession>
<name>A0AAE0Y0W9_9GAST</name>
<sequence>MGASLAQGCQASARGCRFCAPDLTIDGLENKINRLTRAQWKEIRVHNIIDIDPPHQIFPYGDLVLSPLPQPSQRSSVMQVFHSSKKKFDMSAEFNHAEQSSKTPMGRGTNARPSSSTIK</sequence>
<reference evidence="2" key="1">
    <citation type="journal article" date="2023" name="G3 (Bethesda)">
        <title>A reference genome for the long-term kleptoplast-retaining sea slug Elysia crispata morphotype clarki.</title>
        <authorList>
            <person name="Eastman K.E."/>
            <person name="Pendleton A.L."/>
            <person name="Shaikh M.A."/>
            <person name="Suttiyut T."/>
            <person name="Ogas R."/>
            <person name="Tomko P."/>
            <person name="Gavelis G."/>
            <person name="Widhalm J.R."/>
            <person name="Wisecaver J.H."/>
        </authorList>
    </citation>
    <scope>NUCLEOTIDE SEQUENCE</scope>
    <source>
        <strain evidence="2">ECLA1</strain>
    </source>
</reference>
<evidence type="ECO:0000313" key="3">
    <source>
        <dbReference type="Proteomes" id="UP001283361"/>
    </source>
</evidence>
<proteinExistence type="predicted"/>
<evidence type="ECO:0000313" key="2">
    <source>
        <dbReference type="EMBL" id="KAK3729107.1"/>
    </source>
</evidence>
<dbReference type="Proteomes" id="UP001283361">
    <property type="component" value="Unassembled WGS sequence"/>
</dbReference>
<gene>
    <name evidence="2" type="ORF">RRG08_005479</name>
</gene>
<protein>
    <submittedName>
        <fullName evidence="2">Uncharacterized protein</fullName>
    </submittedName>
</protein>
<dbReference type="AlphaFoldDB" id="A0AAE0Y0W9"/>